<dbReference type="InterPro" id="IPR004045">
    <property type="entry name" value="Glutathione_S-Trfase_N"/>
</dbReference>
<dbReference type="KEGG" id="lmd:METH_17015"/>
<gene>
    <name evidence="3" type="ORF">METH_17015</name>
</gene>
<dbReference type="SUPFAM" id="SSF52833">
    <property type="entry name" value="Thioredoxin-like"/>
    <property type="match status" value="1"/>
</dbReference>
<evidence type="ECO:0000313" key="4">
    <source>
        <dbReference type="Proteomes" id="UP000018780"/>
    </source>
</evidence>
<dbReference type="PROSITE" id="PS50405">
    <property type="entry name" value="GST_CTER"/>
    <property type="match status" value="1"/>
</dbReference>
<dbReference type="PANTHER" id="PTHR43968">
    <property type="match status" value="1"/>
</dbReference>
<name>V9VTR2_9RHOB</name>
<dbReference type="EMBL" id="CP006773">
    <property type="protein sequence ID" value="AHD02136.1"/>
    <property type="molecule type" value="Genomic_DNA"/>
</dbReference>
<evidence type="ECO:0000259" key="1">
    <source>
        <dbReference type="PROSITE" id="PS50404"/>
    </source>
</evidence>
<dbReference type="InterPro" id="IPR050983">
    <property type="entry name" value="GST_Omega/HSP26"/>
</dbReference>
<sequence length="228" mass="25342">MSDLHLISHHLCPYVQRAVIVLDEKAIAHRRTYIDLADKPGWFQALSPLGRVPVLETGGRALFESQVIAEYLDEITPDSLHPADPLERARHRAWIAFGSDTLTAIGTLYNAPDEAAFTRAAEVLRGRLERIAPEVEGTLFAGDTFHMLDGVWGTIFRYFDTFDVIGNFALMPEMGRLDTWRAAVMTRPSVQAAPPEGYPARLMAFLCDRQSHLGKLARTACRGAAKPL</sequence>
<proteinExistence type="predicted"/>
<dbReference type="InterPro" id="IPR036282">
    <property type="entry name" value="Glutathione-S-Trfase_C_sf"/>
</dbReference>
<dbReference type="PATRIC" id="fig|999552.6.peg.3389"/>
<keyword evidence="3" id="KW-0808">Transferase</keyword>
<dbReference type="GO" id="GO:0005737">
    <property type="term" value="C:cytoplasm"/>
    <property type="evidence" value="ECO:0007669"/>
    <property type="project" value="TreeGrafter"/>
</dbReference>
<dbReference type="InterPro" id="IPR040079">
    <property type="entry name" value="Glutathione_S-Trfase"/>
</dbReference>
<dbReference type="Gene3D" id="1.20.1050.10">
    <property type="match status" value="1"/>
</dbReference>
<dbReference type="InterPro" id="IPR036249">
    <property type="entry name" value="Thioredoxin-like_sf"/>
</dbReference>
<dbReference type="OrthoDB" id="9813092at2"/>
<dbReference type="AlphaFoldDB" id="V9VTR2"/>
<dbReference type="HOGENOM" id="CLU_011226_9_3_5"/>
<dbReference type="PROSITE" id="PS50404">
    <property type="entry name" value="GST_NTER"/>
    <property type="match status" value="1"/>
</dbReference>
<evidence type="ECO:0000313" key="3">
    <source>
        <dbReference type="EMBL" id="AHD02136.1"/>
    </source>
</evidence>
<dbReference type="RefSeq" id="WP_024091579.1">
    <property type="nucleotide sequence ID" value="NC_023135.1"/>
</dbReference>
<dbReference type="SFLD" id="SFLDG00358">
    <property type="entry name" value="Main_(cytGST)"/>
    <property type="match status" value="1"/>
</dbReference>
<organism evidence="3 4">
    <name type="scientific">Leisingera methylohalidivorans DSM 14336</name>
    <dbReference type="NCBI Taxonomy" id="999552"/>
    <lineage>
        <taxon>Bacteria</taxon>
        <taxon>Pseudomonadati</taxon>
        <taxon>Pseudomonadota</taxon>
        <taxon>Alphaproteobacteria</taxon>
        <taxon>Rhodobacterales</taxon>
        <taxon>Roseobacteraceae</taxon>
        <taxon>Leisingera</taxon>
    </lineage>
</organism>
<dbReference type="SFLD" id="SFLDS00019">
    <property type="entry name" value="Glutathione_Transferase_(cytos"/>
    <property type="match status" value="1"/>
</dbReference>
<dbReference type="Gene3D" id="3.40.30.10">
    <property type="entry name" value="Glutaredoxin"/>
    <property type="match status" value="1"/>
</dbReference>
<feature type="domain" description="GST C-terminal" evidence="2">
    <location>
        <begin position="84"/>
        <end position="206"/>
    </location>
</feature>
<dbReference type="GO" id="GO:0016740">
    <property type="term" value="F:transferase activity"/>
    <property type="evidence" value="ECO:0007669"/>
    <property type="project" value="UniProtKB-KW"/>
</dbReference>
<dbReference type="STRING" id="999552.METH_17015"/>
<reference evidence="3 4" key="1">
    <citation type="submission" date="2013-09" db="EMBL/GenBank/DDBJ databases">
        <authorList>
            <consortium name="DOE Joint Genome Institute"/>
            <person name="Klenk H.-P."/>
            <person name="Huntemann M."/>
            <person name="Han J."/>
            <person name="Chen A."/>
            <person name="Kyrpides N."/>
            <person name="Mavromatis K."/>
            <person name="Markowitz V."/>
            <person name="Palaniappan K."/>
            <person name="Ivanova N."/>
            <person name="Schaumberg A."/>
            <person name="Pati A."/>
            <person name="Liolios K."/>
            <person name="Nordberg H.P."/>
            <person name="Cantor M.N."/>
            <person name="Hua S.X."/>
            <person name="Woyke T."/>
        </authorList>
    </citation>
    <scope>NUCLEOTIDE SEQUENCE [LARGE SCALE GENOMIC DNA]</scope>
    <source>
        <strain evidence="3 4">DSM 14336</strain>
    </source>
</reference>
<feature type="domain" description="GST N-terminal" evidence="1">
    <location>
        <begin position="2"/>
        <end position="80"/>
    </location>
</feature>
<evidence type="ECO:0000259" key="2">
    <source>
        <dbReference type="PROSITE" id="PS50405"/>
    </source>
</evidence>
<dbReference type="PANTHER" id="PTHR43968:SF6">
    <property type="entry name" value="GLUTATHIONE S-TRANSFERASE OMEGA"/>
    <property type="match status" value="1"/>
</dbReference>
<dbReference type="Pfam" id="PF13409">
    <property type="entry name" value="GST_N_2"/>
    <property type="match status" value="1"/>
</dbReference>
<protein>
    <submittedName>
        <fullName evidence="3">Glutathione S-transferase</fullName>
    </submittedName>
</protein>
<keyword evidence="4" id="KW-1185">Reference proteome</keyword>
<accession>V9VTR2</accession>
<dbReference type="SUPFAM" id="SSF47616">
    <property type="entry name" value="GST C-terminal domain-like"/>
    <property type="match status" value="1"/>
</dbReference>
<dbReference type="Proteomes" id="UP000018780">
    <property type="component" value="Chromosome"/>
</dbReference>
<dbReference type="InterPro" id="IPR010987">
    <property type="entry name" value="Glutathione-S-Trfase_C-like"/>
</dbReference>